<keyword evidence="6" id="KW-0067">ATP-binding</keyword>
<evidence type="ECO:0000256" key="2">
    <source>
        <dbReference type="ARBA" id="ARBA00012104"/>
    </source>
</evidence>
<comment type="similarity">
    <text evidence="1">Belongs to the pyridoxine kinase family.</text>
</comment>
<dbReference type="GO" id="GO:0008478">
    <property type="term" value="F:pyridoxal kinase activity"/>
    <property type="evidence" value="ECO:0007669"/>
    <property type="project" value="UniProtKB-EC"/>
</dbReference>
<dbReference type="SUPFAM" id="SSF53613">
    <property type="entry name" value="Ribokinase-like"/>
    <property type="match status" value="1"/>
</dbReference>
<dbReference type="CDD" id="cd01173">
    <property type="entry name" value="pyridoxal_pyridoxamine_kinase"/>
    <property type="match status" value="1"/>
</dbReference>
<keyword evidence="4" id="KW-0547">Nucleotide-binding</keyword>
<evidence type="ECO:0000313" key="10">
    <source>
        <dbReference type="Proteomes" id="UP000239649"/>
    </source>
</evidence>
<dbReference type="OrthoDB" id="3689at2759"/>
<organism evidence="9 10">
    <name type="scientific">Micractinium conductrix</name>
    <dbReference type="NCBI Taxonomy" id="554055"/>
    <lineage>
        <taxon>Eukaryota</taxon>
        <taxon>Viridiplantae</taxon>
        <taxon>Chlorophyta</taxon>
        <taxon>core chlorophytes</taxon>
        <taxon>Trebouxiophyceae</taxon>
        <taxon>Chlorellales</taxon>
        <taxon>Chlorellaceae</taxon>
        <taxon>Chlorella clade</taxon>
        <taxon>Micractinium</taxon>
    </lineage>
</organism>
<evidence type="ECO:0000256" key="5">
    <source>
        <dbReference type="ARBA" id="ARBA00022777"/>
    </source>
</evidence>
<evidence type="ECO:0000256" key="1">
    <source>
        <dbReference type="ARBA" id="ARBA00008805"/>
    </source>
</evidence>
<dbReference type="InterPro" id="IPR004625">
    <property type="entry name" value="PyrdxlKinase"/>
</dbReference>
<dbReference type="GO" id="GO:0005829">
    <property type="term" value="C:cytosol"/>
    <property type="evidence" value="ECO:0007669"/>
    <property type="project" value="TreeGrafter"/>
</dbReference>
<evidence type="ECO:0000256" key="3">
    <source>
        <dbReference type="ARBA" id="ARBA00022679"/>
    </source>
</evidence>
<dbReference type="PANTHER" id="PTHR10534:SF2">
    <property type="entry name" value="PYRIDOXAL KINASE"/>
    <property type="match status" value="1"/>
</dbReference>
<keyword evidence="5 9" id="KW-0418">Kinase</keyword>
<dbReference type="Proteomes" id="UP000239649">
    <property type="component" value="Unassembled WGS sequence"/>
</dbReference>
<dbReference type="PANTHER" id="PTHR10534">
    <property type="entry name" value="PYRIDOXAL KINASE"/>
    <property type="match status" value="1"/>
</dbReference>
<proteinExistence type="inferred from homology"/>
<dbReference type="InterPro" id="IPR029056">
    <property type="entry name" value="Ribokinase-like"/>
</dbReference>
<evidence type="ECO:0000259" key="8">
    <source>
        <dbReference type="Pfam" id="PF08543"/>
    </source>
</evidence>
<evidence type="ECO:0000256" key="7">
    <source>
        <dbReference type="SAM" id="MobiDB-lite"/>
    </source>
</evidence>
<dbReference type="EC" id="2.7.1.35" evidence="2"/>
<feature type="region of interest" description="Disordered" evidence="7">
    <location>
        <begin position="327"/>
        <end position="348"/>
    </location>
</feature>
<name>A0A2P6V8N9_9CHLO</name>
<dbReference type="GO" id="GO:0005524">
    <property type="term" value="F:ATP binding"/>
    <property type="evidence" value="ECO:0007669"/>
    <property type="project" value="UniProtKB-KW"/>
</dbReference>
<comment type="caution">
    <text evidence="9">The sequence shown here is derived from an EMBL/GenBank/DDBJ whole genome shotgun (WGS) entry which is preliminary data.</text>
</comment>
<dbReference type="GO" id="GO:0009443">
    <property type="term" value="P:pyridoxal 5'-phosphate salvage"/>
    <property type="evidence" value="ECO:0007669"/>
    <property type="project" value="InterPro"/>
</dbReference>
<dbReference type="STRING" id="554055.A0A2P6V8N9"/>
<keyword evidence="10" id="KW-1185">Reference proteome</keyword>
<keyword evidence="3" id="KW-0808">Transferase</keyword>
<feature type="domain" description="Pyridoxamine kinase/Phosphomethylpyrimidine kinase" evidence="8">
    <location>
        <begin position="113"/>
        <end position="291"/>
    </location>
</feature>
<dbReference type="InterPro" id="IPR013749">
    <property type="entry name" value="PM/HMP-P_kinase-1"/>
</dbReference>
<evidence type="ECO:0000313" key="9">
    <source>
        <dbReference type="EMBL" id="PSC70455.1"/>
    </source>
</evidence>
<dbReference type="Pfam" id="PF08543">
    <property type="entry name" value="Phos_pyr_kin"/>
    <property type="match status" value="1"/>
</dbReference>
<dbReference type="NCBIfam" id="TIGR00687">
    <property type="entry name" value="pyridox_kin"/>
    <property type="match status" value="1"/>
</dbReference>
<reference evidence="9 10" key="1">
    <citation type="journal article" date="2018" name="Plant J.">
        <title>Genome sequences of Chlorella sorokiniana UTEX 1602 and Micractinium conductrix SAG 241.80: implications to maltose excretion by a green alga.</title>
        <authorList>
            <person name="Arriola M.B."/>
            <person name="Velmurugan N."/>
            <person name="Zhang Y."/>
            <person name="Plunkett M.H."/>
            <person name="Hondzo H."/>
            <person name="Barney B.M."/>
        </authorList>
    </citation>
    <scope>NUCLEOTIDE SEQUENCE [LARGE SCALE GENOMIC DNA]</scope>
    <source>
        <strain evidence="9 10">SAG 241.80</strain>
    </source>
</reference>
<accession>A0A2P6V8N9</accession>
<evidence type="ECO:0000256" key="4">
    <source>
        <dbReference type="ARBA" id="ARBA00022741"/>
    </source>
</evidence>
<dbReference type="Gene3D" id="3.40.1190.20">
    <property type="match status" value="1"/>
</dbReference>
<sequence length="366" mass="37929">MPPSAANGGVAAAAAAAADAAPSPPPLPPLPPRVLSIQSHVVSGYVGNKCAVFPLQLLGFDVDPVNSVQFSNHTGFPKWNGEIMCGEQLWRLIEGLEANGLCAGYTHLLTGYIGSLSLLQTIVRVAERLRQHNPNLVYVCDPVMGDDGRLYVRPDMPAAFRDLIVPLASVLTPNQFEAEQLTGRGIASEEDALAACAALHARGPHTVVITSSQLPGWEDFVTILASTTLPQYGGTPQRLRLRVPRVHAYFTGTGDLFTALLLGWMHRHPGDLRAALEAAVSGLQAVLRDTVAHCGAAATAAERTAAVSAARELRLVQNQGPIVAPPREFGAEAVDGGGSAGGAEAAAAESDAAAANGAAAAANARG</sequence>
<dbReference type="EMBL" id="LHPF02000020">
    <property type="protein sequence ID" value="PSC70455.1"/>
    <property type="molecule type" value="Genomic_DNA"/>
</dbReference>
<evidence type="ECO:0000256" key="6">
    <source>
        <dbReference type="ARBA" id="ARBA00022840"/>
    </source>
</evidence>
<dbReference type="AlphaFoldDB" id="A0A2P6V8N9"/>
<protein>
    <recommendedName>
        <fullName evidence="2">pyridoxal kinase</fullName>
        <ecNumber evidence="2">2.7.1.35</ecNumber>
    </recommendedName>
</protein>
<gene>
    <name evidence="9" type="ORF">C2E20_6188</name>
</gene>